<dbReference type="Proteomes" id="UP000807850">
    <property type="component" value="Unassembled WGS sequence"/>
</dbReference>
<keyword evidence="2" id="KW-0472">Membrane</keyword>
<keyword evidence="1" id="KW-0175">Coiled coil</keyword>
<evidence type="ECO:0000313" key="3">
    <source>
        <dbReference type="EMBL" id="MBI3539472.1"/>
    </source>
</evidence>
<dbReference type="PANTHER" id="PTHR32309:SF31">
    <property type="entry name" value="CAPSULAR EXOPOLYSACCHARIDE FAMILY"/>
    <property type="match status" value="1"/>
</dbReference>
<dbReference type="PANTHER" id="PTHR32309">
    <property type="entry name" value="TYROSINE-PROTEIN KINASE"/>
    <property type="match status" value="1"/>
</dbReference>
<gene>
    <name evidence="3" type="ORF">HY076_04285</name>
</gene>
<sequence length="452" mass="50435">MNGEPTTTQTSAARQTTAREFLSVVFRRKWIILGLFGIATLTVLVLLLTSTTEFVSSGHLLVKRGEQESALGATRDMGSWEEELATESQVITSWTLQQRAQALLDADRAAPKLRLVAAAVDVKVIGQSNVVEIAYVDRNSMKARRACQAIMDAYVQYRTNSDVMPYPKAFFEGELGRVAAEIDSVSRLRRDYAENENVVDVTEQKRNGLSLEQSLERDRSDAMANLADENAGLRVMTALRDNPETDIPVAGTGFLNEEALRDLKRSMIQQETRIAQLRERYRDDAPELMDARSTLETMKTLLKREVEQRLKLAQAKVQGLQARIASLDRQIVKTQGDLAALPSKERRVNELDQQLSVLRMRYLDLVKNSDQAMVTEQTSRRVTVVVLSPASAGRVRNTRDYVRLALAPALALLVGIGLAFFVDGLDTRLRTAGDVEDTLDLPVLASLTERKR</sequence>
<evidence type="ECO:0000256" key="1">
    <source>
        <dbReference type="SAM" id="Coils"/>
    </source>
</evidence>
<dbReference type="AlphaFoldDB" id="A0A9D6L455"/>
<feature type="transmembrane region" description="Helical" evidence="2">
    <location>
        <begin position="401"/>
        <end position="422"/>
    </location>
</feature>
<dbReference type="EMBL" id="JACQAY010000130">
    <property type="protein sequence ID" value="MBI3539472.1"/>
    <property type="molecule type" value="Genomic_DNA"/>
</dbReference>
<proteinExistence type="predicted"/>
<evidence type="ECO:0008006" key="5">
    <source>
        <dbReference type="Google" id="ProtNLM"/>
    </source>
</evidence>
<organism evidence="3 4">
    <name type="scientific">Eiseniibacteriota bacterium</name>
    <dbReference type="NCBI Taxonomy" id="2212470"/>
    <lineage>
        <taxon>Bacteria</taxon>
        <taxon>Candidatus Eiseniibacteriota</taxon>
    </lineage>
</organism>
<keyword evidence="2" id="KW-1133">Transmembrane helix</keyword>
<evidence type="ECO:0000256" key="2">
    <source>
        <dbReference type="SAM" id="Phobius"/>
    </source>
</evidence>
<keyword evidence="2" id="KW-0812">Transmembrane</keyword>
<reference evidence="3" key="1">
    <citation type="submission" date="2020-07" db="EMBL/GenBank/DDBJ databases">
        <title>Huge and variable diversity of episymbiotic CPR bacteria and DPANN archaea in groundwater ecosystems.</title>
        <authorList>
            <person name="He C.Y."/>
            <person name="Keren R."/>
            <person name="Whittaker M."/>
            <person name="Farag I.F."/>
            <person name="Doudna J."/>
            <person name="Cate J.H.D."/>
            <person name="Banfield J.F."/>
        </authorList>
    </citation>
    <scope>NUCLEOTIDE SEQUENCE</scope>
    <source>
        <strain evidence="3">NC_groundwater_928_Pr1_S-0.2um_72_17</strain>
    </source>
</reference>
<accession>A0A9D6L455</accession>
<feature type="coiled-coil region" evidence="1">
    <location>
        <begin position="260"/>
        <end position="330"/>
    </location>
</feature>
<feature type="transmembrane region" description="Helical" evidence="2">
    <location>
        <begin position="30"/>
        <end position="49"/>
    </location>
</feature>
<comment type="caution">
    <text evidence="3">The sequence shown here is derived from an EMBL/GenBank/DDBJ whole genome shotgun (WGS) entry which is preliminary data.</text>
</comment>
<evidence type="ECO:0000313" key="4">
    <source>
        <dbReference type="Proteomes" id="UP000807850"/>
    </source>
</evidence>
<protein>
    <recommendedName>
        <fullName evidence="5">Polysaccharide chain length determinant N-terminal domain-containing protein</fullName>
    </recommendedName>
</protein>
<dbReference type="InterPro" id="IPR050445">
    <property type="entry name" value="Bact_polysacc_biosynth/exp"/>
</dbReference>
<name>A0A9D6L455_UNCEI</name>